<keyword evidence="3 7" id="KW-0812">Transmembrane</keyword>
<keyword evidence="4 7" id="KW-1133">Transmembrane helix</keyword>
<dbReference type="AlphaFoldDB" id="A0A7S1TKR4"/>
<comment type="domain">
    <text evidence="7">The DHHC domain is required for palmitoyltransferase activity.</text>
</comment>
<dbReference type="EC" id="2.3.1.225" evidence="7"/>
<evidence type="ECO:0000256" key="7">
    <source>
        <dbReference type="RuleBase" id="RU079119"/>
    </source>
</evidence>
<keyword evidence="2 7" id="KW-0808">Transferase</keyword>
<evidence type="ECO:0000256" key="4">
    <source>
        <dbReference type="ARBA" id="ARBA00022989"/>
    </source>
</evidence>
<comment type="similarity">
    <text evidence="7">Belongs to the DHHC palmitoyltransferase family.</text>
</comment>
<comment type="catalytic activity">
    <reaction evidence="7">
        <text>L-cysteinyl-[protein] + hexadecanoyl-CoA = S-hexadecanoyl-L-cysteinyl-[protein] + CoA</text>
        <dbReference type="Rhea" id="RHEA:36683"/>
        <dbReference type="Rhea" id="RHEA-COMP:10131"/>
        <dbReference type="Rhea" id="RHEA-COMP:11032"/>
        <dbReference type="ChEBI" id="CHEBI:29950"/>
        <dbReference type="ChEBI" id="CHEBI:57287"/>
        <dbReference type="ChEBI" id="CHEBI:57379"/>
        <dbReference type="ChEBI" id="CHEBI:74151"/>
        <dbReference type="EC" id="2.3.1.225"/>
    </reaction>
</comment>
<dbReference type="GO" id="GO:0016020">
    <property type="term" value="C:membrane"/>
    <property type="evidence" value="ECO:0007669"/>
    <property type="project" value="UniProtKB-SubCell"/>
</dbReference>
<evidence type="ECO:0000256" key="5">
    <source>
        <dbReference type="ARBA" id="ARBA00023136"/>
    </source>
</evidence>
<evidence type="ECO:0000256" key="3">
    <source>
        <dbReference type="ARBA" id="ARBA00022692"/>
    </source>
</evidence>
<proteinExistence type="inferred from homology"/>
<evidence type="ECO:0000256" key="6">
    <source>
        <dbReference type="ARBA" id="ARBA00023315"/>
    </source>
</evidence>
<dbReference type="PROSITE" id="PS50216">
    <property type="entry name" value="DHHC"/>
    <property type="match status" value="1"/>
</dbReference>
<dbReference type="InterPro" id="IPR001594">
    <property type="entry name" value="Palmitoyltrfase_DHHC"/>
</dbReference>
<sequence length="204" mass="24354">MSCNSIVDSLSYLCSDRTQRVLWVTLVHGIVLMLWITGVWFETVHYYDADEFWRFVSERNRMRTMSGFDQVGIPRSRAMENLLRTFRLFPMDDMENHVDRNVHHRIQYGLEDPEMSPTRRARRNITVFTLFAVMTMLSYWRTAMSHPGNPDEWKRERPDVTSFSNIERVQSMGGWRFCDDCQKPKPPRTSHCRACKRCIMRMDQ</sequence>
<feature type="transmembrane region" description="Helical" evidence="7">
    <location>
        <begin position="21"/>
        <end position="41"/>
    </location>
</feature>
<comment type="caution">
    <text evidence="7">Lacks conserved residue(s) required for the propagation of feature annotation.</text>
</comment>
<organism evidence="9">
    <name type="scientific">Compsopogon caeruleus</name>
    <dbReference type="NCBI Taxonomy" id="31354"/>
    <lineage>
        <taxon>Eukaryota</taxon>
        <taxon>Rhodophyta</taxon>
        <taxon>Compsopogonophyceae</taxon>
        <taxon>Compsopogonales</taxon>
        <taxon>Compsopogonaceae</taxon>
        <taxon>Compsopogon</taxon>
    </lineage>
</organism>
<evidence type="ECO:0000259" key="8">
    <source>
        <dbReference type="Pfam" id="PF01529"/>
    </source>
</evidence>
<evidence type="ECO:0000313" key="9">
    <source>
        <dbReference type="EMBL" id="CAD9237849.1"/>
    </source>
</evidence>
<reference evidence="9" key="1">
    <citation type="submission" date="2021-01" db="EMBL/GenBank/DDBJ databases">
        <authorList>
            <person name="Corre E."/>
            <person name="Pelletier E."/>
            <person name="Niang G."/>
            <person name="Scheremetjew M."/>
            <person name="Finn R."/>
            <person name="Kale V."/>
            <person name="Holt S."/>
            <person name="Cochrane G."/>
            <person name="Meng A."/>
            <person name="Brown T."/>
            <person name="Cohen L."/>
        </authorList>
    </citation>
    <scope>NUCLEOTIDE SEQUENCE</scope>
    <source>
        <strain evidence="9">SAG 36.94</strain>
    </source>
</reference>
<name>A0A7S1TKR4_9RHOD</name>
<protein>
    <recommendedName>
        <fullName evidence="7">Palmitoyltransferase</fullName>
        <ecNumber evidence="7">2.3.1.225</ecNumber>
    </recommendedName>
</protein>
<dbReference type="GO" id="GO:0019706">
    <property type="term" value="F:protein-cysteine S-palmitoyltransferase activity"/>
    <property type="evidence" value="ECO:0007669"/>
    <property type="project" value="UniProtKB-EC"/>
</dbReference>
<evidence type="ECO:0000256" key="2">
    <source>
        <dbReference type="ARBA" id="ARBA00022679"/>
    </source>
</evidence>
<keyword evidence="5 7" id="KW-0472">Membrane</keyword>
<dbReference type="PANTHER" id="PTHR12246">
    <property type="entry name" value="PALMITOYLTRANSFERASE ZDHHC16"/>
    <property type="match status" value="1"/>
</dbReference>
<dbReference type="InterPro" id="IPR039859">
    <property type="entry name" value="PFA4/ZDH16/20/ERF2-like"/>
</dbReference>
<feature type="domain" description="Palmitoyltransferase DHHC" evidence="8">
    <location>
        <begin position="175"/>
        <end position="203"/>
    </location>
</feature>
<keyword evidence="6 7" id="KW-0012">Acyltransferase</keyword>
<gene>
    <name evidence="9" type="ORF">CCAE0312_LOCUS9948</name>
</gene>
<dbReference type="Pfam" id="PF01529">
    <property type="entry name" value="DHHC"/>
    <property type="match status" value="1"/>
</dbReference>
<dbReference type="EMBL" id="HBGH01017891">
    <property type="protein sequence ID" value="CAD9237849.1"/>
    <property type="molecule type" value="Transcribed_RNA"/>
</dbReference>
<comment type="subcellular location">
    <subcellularLocation>
        <location evidence="1">Membrane</location>
        <topology evidence="1">Multi-pass membrane protein</topology>
    </subcellularLocation>
</comment>
<accession>A0A7S1TKR4</accession>
<evidence type="ECO:0000256" key="1">
    <source>
        <dbReference type="ARBA" id="ARBA00004141"/>
    </source>
</evidence>